<evidence type="ECO:0000256" key="7">
    <source>
        <dbReference type="RuleBase" id="RU363032"/>
    </source>
</evidence>
<gene>
    <name evidence="9" type="ORF">HNR05_000353</name>
</gene>
<keyword evidence="3" id="KW-1003">Cell membrane</keyword>
<comment type="similarity">
    <text evidence="7">Belongs to the binding-protein-dependent transport system permease family.</text>
</comment>
<dbReference type="PANTHER" id="PTHR30193:SF37">
    <property type="entry name" value="INNER MEMBRANE ABC TRANSPORTER PERMEASE PROTEIN YCJO"/>
    <property type="match status" value="1"/>
</dbReference>
<evidence type="ECO:0000313" key="9">
    <source>
        <dbReference type="EMBL" id="NYJ18562.1"/>
    </source>
</evidence>
<keyword evidence="6 7" id="KW-0472">Membrane</keyword>
<keyword evidence="4 7" id="KW-0812">Transmembrane</keyword>
<dbReference type="Gene3D" id="1.10.3720.10">
    <property type="entry name" value="MetI-like"/>
    <property type="match status" value="1"/>
</dbReference>
<sequence>MRRAGRGSSAASAPAQKPTRRYARSATGFAAPAIVAVSLLLYLPFLWTGYLSFTEYSGFGTPRWVGFDKYVQVFQDPGFFNSTLNTIYWVVGTLVLPVGLGLLIAVLAYGLRGAFWYRLPFLIPFAISGVAVGVIWSFILQHGGAADQVLAVFGVTDPPRWLLDAPLNTVVMIAAAAWQGVGVNALLFTVGLQSIPHEPLEAARLDGASGWRMFTAIIWPMLRPLTTVVVGLAIVGSLKQFDIIFAMTRGGPGRSSETLALTMYKDTFNDSDYGLGAAIAILLTIVTVAASVLYLRRQLSDSEEAARG</sequence>
<dbReference type="RefSeq" id="WP_179577448.1">
    <property type="nucleotide sequence ID" value="NZ_JACCFM010000001.1"/>
</dbReference>
<evidence type="ECO:0000256" key="4">
    <source>
        <dbReference type="ARBA" id="ARBA00022692"/>
    </source>
</evidence>
<keyword evidence="2 7" id="KW-0813">Transport</keyword>
<feature type="domain" description="ABC transmembrane type-1" evidence="8">
    <location>
        <begin position="83"/>
        <end position="294"/>
    </location>
</feature>
<keyword evidence="10" id="KW-1185">Reference proteome</keyword>
<organism evidence="9 10">
    <name type="scientific">Glaciibacter psychrotolerans</name>
    <dbReference type="NCBI Taxonomy" id="670054"/>
    <lineage>
        <taxon>Bacteria</taxon>
        <taxon>Bacillati</taxon>
        <taxon>Actinomycetota</taxon>
        <taxon>Actinomycetes</taxon>
        <taxon>Micrococcales</taxon>
        <taxon>Microbacteriaceae</taxon>
        <taxon>Glaciibacter</taxon>
    </lineage>
</organism>
<feature type="transmembrane region" description="Helical" evidence="7">
    <location>
        <begin position="213"/>
        <end position="235"/>
    </location>
</feature>
<dbReference type="PROSITE" id="PS50928">
    <property type="entry name" value="ABC_TM1"/>
    <property type="match status" value="1"/>
</dbReference>
<comment type="subcellular location">
    <subcellularLocation>
        <location evidence="1 7">Cell membrane</location>
        <topology evidence="1 7">Multi-pass membrane protein</topology>
    </subcellularLocation>
</comment>
<evidence type="ECO:0000256" key="6">
    <source>
        <dbReference type="ARBA" id="ARBA00023136"/>
    </source>
</evidence>
<dbReference type="InterPro" id="IPR051393">
    <property type="entry name" value="ABC_transporter_permease"/>
</dbReference>
<dbReference type="InterPro" id="IPR035906">
    <property type="entry name" value="MetI-like_sf"/>
</dbReference>
<dbReference type="SUPFAM" id="SSF161098">
    <property type="entry name" value="MetI-like"/>
    <property type="match status" value="1"/>
</dbReference>
<feature type="transmembrane region" description="Helical" evidence="7">
    <location>
        <begin position="121"/>
        <end position="139"/>
    </location>
</feature>
<dbReference type="Proteomes" id="UP000537260">
    <property type="component" value="Unassembled WGS sequence"/>
</dbReference>
<evidence type="ECO:0000256" key="5">
    <source>
        <dbReference type="ARBA" id="ARBA00022989"/>
    </source>
</evidence>
<comment type="caution">
    <text evidence="9">The sequence shown here is derived from an EMBL/GenBank/DDBJ whole genome shotgun (WGS) entry which is preliminary data.</text>
</comment>
<dbReference type="GO" id="GO:0055085">
    <property type="term" value="P:transmembrane transport"/>
    <property type="evidence" value="ECO:0007669"/>
    <property type="project" value="InterPro"/>
</dbReference>
<feature type="transmembrane region" description="Helical" evidence="7">
    <location>
        <begin position="273"/>
        <end position="295"/>
    </location>
</feature>
<dbReference type="PANTHER" id="PTHR30193">
    <property type="entry name" value="ABC TRANSPORTER PERMEASE PROTEIN"/>
    <property type="match status" value="1"/>
</dbReference>
<evidence type="ECO:0000259" key="8">
    <source>
        <dbReference type="PROSITE" id="PS50928"/>
    </source>
</evidence>
<feature type="transmembrane region" description="Helical" evidence="7">
    <location>
        <begin position="26"/>
        <end position="47"/>
    </location>
</feature>
<feature type="transmembrane region" description="Helical" evidence="7">
    <location>
        <begin position="87"/>
        <end position="109"/>
    </location>
</feature>
<proteinExistence type="inferred from homology"/>
<reference evidence="9 10" key="1">
    <citation type="submission" date="2020-07" db="EMBL/GenBank/DDBJ databases">
        <title>Sequencing the genomes of 1000 actinobacteria strains.</title>
        <authorList>
            <person name="Klenk H.-P."/>
        </authorList>
    </citation>
    <scope>NUCLEOTIDE SEQUENCE [LARGE SCALE GENOMIC DNA]</scope>
    <source>
        <strain evidence="9 10">LI1</strain>
    </source>
</reference>
<accession>A0A7Z0J4M9</accession>
<evidence type="ECO:0000313" key="10">
    <source>
        <dbReference type="Proteomes" id="UP000537260"/>
    </source>
</evidence>
<evidence type="ECO:0000256" key="2">
    <source>
        <dbReference type="ARBA" id="ARBA00022448"/>
    </source>
</evidence>
<keyword evidence="9" id="KW-0762">Sugar transport</keyword>
<name>A0A7Z0J4M9_9MICO</name>
<keyword evidence="5 7" id="KW-1133">Transmembrane helix</keyword>
<dbReference type="CDD" id="cd06261">
    <property type="entry name" value="TM_PBP2"/>
    <property type="match status" value="1"/>
</dbReference>
<dbReference type="EMBL" id="JACCFM010000001">
    <property type="protein sequence ID" value="NYJ18562.1"/>
    <property type="molecule type" value="Genomic_DNA"/>
</dbReference>
<dbReference type="InterPro" id="IPR000515">
    <property type="entry name" value="MetI-like"/>
</dbReference>
<evidence type="ECO:0000256" key="1">
    <source>
        <dbReference type="ARBA" id="ARBA00004651"/>
    </source>
</evidence>
<protein>
    <submittedName>
        <fullName evidence="9">Multiple sugar transport system permease protein</fullName>
    </submittedName>
</protein>
<evidence type="ECO:0000256" key="3">
    <source>
        <dbReference type="ARBA" id="ARBA00022475"/>
    </source>
</evidence>
<dbReference type="GO" id="GO:0005886">
    <property type="term" value="C:plasma membrane"/>
    <property type="evidence" value="ECO:0007669"/>
    <property type="project" value="UniProtKB-SubCell"/>
</dbReference>
<feature type="transmembrane region" description="Helical" evidence="7">
    <location>
        <begin position="170"/>
        <end position="192"/>
    </location>
</feature>
<dbReference type="Pfam" id="PF00528">
    <property type="entry name" value="BPD_transp_1"/>
    <property type="match status" value="1"/>
</dbReference>
<dbReference type="AlphaFoldDB" id="A0A7Z0J4M9"/>